<reference evidence="2 3" key="1">
    <citation type="journal article" date="2015" name="Antonie Van Leeuwenhoek">
        <title>Tamlana nanhaiensis sp. nov., isolated from surface seawater collected from the South China Sea.</title>
        <authorList>
            <person name="Liu X."/>
            <person name="Lai Q."/>
            <person name="Du Y."/>
            <person name="Li G."/>
            <person name="Sun F."/>
            <person name="Shao Z."/>
        </authorList>
    </citation>
    <scope>NUCLEOTIDE SEQUENCE [LARGE SCALE GENOMIC DNA]</scope>
    <source>
        <strain evidence="2 3">FHC16</strain>
    </source>
</reference>
<evidence type="ECO:0008006" key="4">
    <source>
        <dbReference type="Google" id="ProtNLM"/>
    </source>
</evidence>
<gene>
    <name evidence="2" type="ORF">PK35_06945</name>
</gene>
<dbReference type="Proteomes" id="UP000032361">
    <property type="component" value="Unassembled WGS sequence"/>
</dbReference>
<dbReference type="STRING" id="1382798.PK35_06945"/>
<name>A0A0D7W4E9_9FLAO</name>
<accession>A0A0D7W4E9</accession>
<evidence type="ECO:0000256" key="1">
    <source>
        <dbReference type="ARBA" id="ARBA00022729"/>
    </source>
</evidence>
<dbReference type="NCBIfam" id="TIGR04183">
    <property type="entry name" value="Por_Secre_tail"/>
    <property type="match status" value="1"/>
</dbReference>
<proteinExistence type="predicted"/>
<organism evidence="2 3">
    <name type="scientific">Neotamlana nanhaiensis</name>
    <dbReference type="NCBI Taxonomy" id="1382798"/>
    <lineage>
        <taxon>Bacteria</taxon>
        <taxon>Pseudomonadati</taxon>
        <taxon>Bacteroidota</taxon>
        <taxon>Flavobacteriia</taxon>
        <taxon>Flavobacteriales</taxon>
        <taxon>Flavobacteriaceae</taxon>
        <taxon>Neotamlana</taxon>
    </lineage>
</organism>
<dbReference type="PATRIC" id="fig|1382798.3.peg.2713"/>
<keyword evidence="1" id="KW-0732">Signal</keyword>
<dbReference type="EMBL" id="JTDV01000003">
    <property type="protein sequence ID" value="KJD33573.1"/>
    <property type="molecule type" value="Genomic_DNA"/>
</dbReference>
<keyword evidence="3" id="KW-1185">Reference proteome</keyword>
<dbReference type="AlphaFoldDB" id="A0A0D7W4E9"/>
<evidence type="ECO:0000313" key="3">
    <source>
        <dbReference type="Proteomes" id="UP000032361"/>
    </source>
</evidence>
<sequence>MFSQTGPGGVGTNDGTSNLIMWYRPDSGLSVSGTSIDSWENSAGVAAFDLTSTTTERPTLEAGANNGYNEISFNGTNKLYTGLTLTSANFITNQASSFLVTRADNTWQTSCVYTTDPLVGSTRFTTHIPWSNAVYFDIGTCCSPDARLEVSGLNFTDYSIWSYVANPATGKQLYQDLTLLQDRANTTNYTSFSSQRFNLGGYTTGSNGFMGDISEVIIFKEKVNMAQRIIINNYLAAKFNKSLTSTDFYNKDNPGNGNFDHHVAGIGQATDGSNHTDSQGTGIVRISNPRNLDDNEFLFWGEETANPTYNFSTNTVNYTEQLNSRWRTSRRGNPGRVDIAIDISNFDLSRKQACVSLELVIDNNSDFSSPDDVYPLTISGNTASATNIRMRANRYFTIRYTDQIVWDGTTYFNGSGPINDPDATDSCLKLTVKAGGIATLTANAHVREIEVENNAELQVSDGILIEAESEVIINTNGNLNLLGEAQLIQNHTGLSSNSGDGNLIIRQQGTANQYNYNYWGSPVNQSGSWQIGNLEDANGTITFTAGNNPNSATVPITLSSKWLFCFNNTSGNYFGWKKLATTTNILPGTGFTMKGSGAGTSDQEYVFRGTPNSGDYTFSIPANSEFLLANPYPSAIDAYTFILDNILVLDGPLYFWESFPTNSSHFLNNYQGGYATLTLLLSLPAVADLSGLTSGTGTASKPAPTRYIPVGQGFFVRSLLGGNFGFNNAQREFARESLNETVFYRSANKKSEIDNRLKLWFAFETPTKYEKTIGLGYDKNTTYNYDKGYDAKIYDDFNDIVYWNTDNNEKLLVQSLPELNRDDKLALGLNITTAGLYKLKLSKFENMPEDLNVFLLDDINKTYQKLNDNTAEIYLNSGDDQNQYAIVFKEDSTLGYQEFDNAQAYVSYNKTTETLQLHINEPISEIKNFQIYNIIGQNVLSINNPENKTIGLSNFESGAFILKVTFKNKPETATIKFIKP</sequence>
<comment type="caution">
    <text evidence="2">The sequence shown here is derived from an EMBL/GenBank/DDBJ whole genome shotgun (WGS) entry which is preliminary data.</text>
</comment>
<evidence type="ECO:0000313" key="2">
    <source>
        <dbReference type="EMBL" id="KJD33573.1"/>
    </source>
</evidence>
<protein>
    <recommendedName>
        <fullName evidence="4">Secretion system C-terminal sorting domain-containing protein</fullName>
    </recommendedName>
</protein>
<dbReference type="InterPro" id="IPR026444">
    <property type="entry name" value="Secre_tail"/>
</dbReference>